<dbReference type="Gene3D" id="2.40.50.390">
    <property type="entry name" value="Conjugative transposon protein, DUF961"/>
    <property type="match status" value="1"/>
</dbReference>
<feature type="region of interest" description="Disordered" evidence="1">
    <location>
        <begin position="136"/>
        <end position="158"/>
    </location>
</feature>
<protein>
    <submittedName>
        <fullName evidence="2">DUF961 family protein</fullName>
    </submittedName>
</protein>
<accession>A0ABV4D741</accession>
<evidence type="ECO:0000313" key="2">
    <source>
        <dbReference type="EMBL" id="MEY8443720.1"/>
    </source>
</evidence>
<dbReference type="InterPro" id="IPR010365">
    <property type="entry name" value="DUF961"/>
</dbReference>
<dbReference type="Pfam" id="PF06125">
    <property type="entry name" value="DUF961"/>
    <property type="match status" value="1"/>
</dbReference>
<evidence type="ECO:0000256" key="1">
    <source>
        <dbReference type="SAM" id="MobiDB-lite"/>
    </source>
</evidence>
<evidence type="ECO:0000313" key="3">
    <source>
        <dbReference type="Proteomes" id="UP001565283"/>
    </source>
</evidence>
<dbReference type="InterPro" id="IPR038620">
    <property type="entry name" value="YdcP-like_sf"/>
</dbReference>
<keyword evidence="3" id="KW-1185">Reference proteome</keyword>
<proteinExistence type="predicted"/>
<gene>
    <name evidence="2" type="ORF">AALA52_05635</name>
</gene>
<feature type="compositionally biased region" description="Basic and acidic residues" evidence="1">
    <location>
        <begin position="146"/>
        <end position="158"/>
    </location>
</feature>
<dbReference type="EMBL" id="JBCLSH010000015">
    <property type="protein sequence ID" value="MEY8443720.1"/>
    <property type="molecule type" value="Genomic_DNA"/>
</dbReference>
<dbReference type="Proteomes" id="UP001565283">
    <property type="component" value="Unassembled WGS sequence"/>
</dbReference>
<organism evidence="2 3">
    <name type="scientific">Lactococcus ileimucosae</name>
    <dbReference type="NCBI Taxonomy" id="2941329"/>
    <lineage>
        <taxon>Bacteria</taxon>
        <taxon>Bacillati</taxon>
        <taxon>Bacillota</taxon>
        <taxon>Bacilli</taxon>
        <taxon>Lactobacillales</taxon>
        <taxon>Streptococcaceae</taxon>
        <taxon>Lactococcus</taxon>
    </lineage>
</organism>
<reference evidence="2 3" key="1">
    <citation type="submission" date="2024-03" db="EMBL/GenBank/DDBJ databases">
        <title>Mouse gut bacterial collection (mGBC) of GemPharmatech.</title>
        <authorList>
            <person name="He Y."/>
            <person name="Dong L."/>
            <person name="Wu D."/>
            <person name="Gao X."/>
            <person name="Lin Z."/>
        </authorList>
    </citation>
    <scope>NUCLEOTIDE SEQUENCE [LARGE SCALE GENOMIC DNA]</scope>
    <source>
        <strain evidence="2 3">61-15</strain>
    </source>
</reference>
<sequence>MVLKLSKDFTKQNELTEEVGDFDKGLGKLLFLSAEAQLRYEDYEAEEGEIKRRPTDEVDYYEVKLYSEAMGEQIEVKMPAATGFDGLDYEDEVKLVHPSAFFWSEKELSVFNGQSRVHYYDGVKFRAEKIEKVGKSAVSTPNVTAKSEDKSEKTPEKK</sequence>
<dbReference type="RefSeq" id="WP_202231536.1">
    <property type="nucleotide sequence ID" value="NZ_JBCLSH010000015.1"/>
</dbReference>
<comment type="caution">
    <text evidence="2">The sequence shown here is derived from an EMBL/GenBank/DDBJ whole genome shotgun (WGS) entry which is preliminary data.</text>
</comment>
<name>A0ABV4D741_9LACT</name>